<gene>
    <name evidence="1" type="ORF">ENO36_01680</name>
</gene>
<comment type="caution">
    <text evidence="1">The sequence shown here is derived from an EMBL/GenBank/DDBJ whole genome shotgun (WGS) entry which is preliminary data.</text>
</comment>
<evidence type="ECO:0000313" key="1">
    <source>
        <dbReference type="EMBL" id="HEU97552.1"/>
    </source>
</evidence>
<dbReference type="Proteomes" id="UP000885664">
    <property type="component" value="Unassembled WGS sequence"/>
</dbReference>
<proteinExistence type="predicted"/>
<name>A0A7C2YL68_9CREN</name>
<dbReference type="EMBL" id="DSFE01000039">
    <property type="protein sequence ID" value="HEU97552.1"/>
    <property type="molecule type" value="Genomic_DNA"/>
</dbReference>
<reference evidence="1" key="1">
    <citation type="journal article" date="2020" name="mSystems">
        <title>Genome- and Community-Level Interaction Insights into Carbon Utilization and Element Cycling Functions of Hydrothermarchaeota in Hydrothermal Sediment.</title>
        <authorList>
            <person name="Zhou Z."/>
            <person name="Liu Y."/>
            <person name="Xu W."/>
            <person name="Pan J."/>
            <person name="Luo Z.H."/>
            <person name="Li M."/>
        </authorList>
    </citation>
    <scope>NUCLEOTIDE SEQUENCE [LARGE SCALE GENOMIC DNA]</scope>
    <source>
        <strain evidence="1">SpSt-1259</strain>
    </source>
</reference>
<dbReference type="AlphaFoldDB" id="A0A7C2YL68"/>
<dbReference type="InterPro" id="IPR036249">
    <property type="entry name" value="Thioredoxin-like_sf"/>
</dbReference>
<evidence type="ECO:0008006" key="2">
    <source>
        <dbReference type="Google" id="ProtNLM"/>
    </source>
</evidence>
<sequence length="168" mass="19197">MSSEEDLKRLLDKLIADIISKISLEPEQGTHEVGPTSPNGIYFLDGDSWKLLRSEGLPLHPGERGDGIYVFYFDNTKCPACRRFDTEWFPFVKENANKAMYFIILCDWFARECSSKAASLTFMLHEVRASPTTIFFKVKNGEVRKQEKIEGVVSKQKLEEALAKIVKE</sequence>
<dbReference type="Gene3D" id="3.40.30.10">
    <property type="entry name" value="Glutaredoxin"/>
    <property type="match status" value="1"/>
</dbReference>
<protein>
    <recommendedName>
        <fullName evidence="2">Thioredoxin</fullName>
    </recommendedName>
</protein>
<dbReference type="SUPFAM" id="SSF52833">
    <property type="entry name" value="Thioredoxin-like"/>
    <property type="match status" value="1"/>
</dbReference>
<organism evidence="1">
    <name type="scientific">Fervidicoccus fontis</name>
    <dbReference type="NCBI Taxonomy" id="683846"/>
    <lineage>
        <taxon>Archaea</taxon>
        <taxon>Thermoproteota</taxon>
        <taxon>Thermoprotei</taxon>
        <taxon>Fervidicoccales</taxon>
        <taxon>Fervidicoccaceae</taxon>
        <taxon>Fervidicoccus</taxon>
    </lineage>
</organism>
<accession>A0A7C2YL68</accession>